<keyword evidence="1" id="KW-1133">Transmembrane helix</keyword>
<protein>
    <submittedName>
        <fullName evidence="2">Uncharacterized protein</fullName>
    </submittedName>
</protein>
<proteinExistence type="predicted"/>
<dbReference type="Proteomes" id="UP000569914">
    <property type="component" value="Unassembled WGS sequence"/>
</dbReference>
<keyword evidence="1" id="KW-0812">Transmembrane</keyword>
<reference evidence="2 3" key="1">
    <citation type="submission" date="2020-07" db="EMBL/GenBank/DDBJ databases">
        <title>Sequencing the genomes of 1000 actinobacteria strains.</title>
        <authorList>
            <person name="Klenk H.-P."/>
        </authorList>
    </citation>
    <scope>NUCLEOTIDE SEQUENCE [LARGE SCALE GENOMIC DNA]</scope>
    <source>
        <strain evidence="2 3">DSM 22083</strain>
    </source>
</reference>
<evidence type="ECO:0000256" key="1">
    <source>
        <dbReference type="SAM" id="Phobius"/>
    </source>
</evidence>
<feature type="transmembrane region" description="Helical" evidence="1">
    <location>
        <begin position="35"/>
        <end position="58"/>
    </location>
</feature>
<sequence>MPTANWVVNGLSALVVLAGLVTVRLPRSARPTAALFAVTGLLCILADMLLSAVIFRFYPRFPPTQGGLGGPTREQWQALDLGLLSLDHVISLVGAVGWAFVLVAMFVEAGRPRPIHRQSAGGVR</sequence>
<evidence type="ECO:0000313" key="3">
    <source>
        <dbReference type="Proteomes" id="UP000569914"/>
    </source>
</evidence>
<gene>
    <name evidence="2" type="ORF">BKA15_001910</name>
</gene>
<keyword evidence="3" id="KW-1185">Reference proteome</keyword>
<accession>A0A7Y9I5V0</accession>
<dbReference type="AlphaFoldDB" id="A0A7Y9I5V0"/>
<dbReference type="EMBL" id="JACCBU010000001">
    <property type="protein sequence ID" value="NYE70581.1"/>
    <property type="molecule type" value="Genomic_DNA"/>
</dbReference>
<feature type="transmembrane region" description="Helical" evidence="1">
    <location>
        <begin position="89"/>
        <end position="107"/>
    </location>
</feature>
<comment type="caution">
    <text evidence="2">The sequence shown here is derived from an EMBL/GenBank/DDBJ whole genome shotgun (WGS) entry which is preliminary data.</text>
</comment>
<organism evidence="2 3">
    <name type="scientific">Microlunatus parietis</name>
    <dbReference type="NCBI Taxonomy" id="682979"/>
    <lineage>
        <taxon>Bacteria</taxon>
        <taxon>Bacillati</taxon>
        <taxon>Actinomycetota</taxon>
        <taxon>Actinomycetes</taxon>
        <taxon>Propionibacteriales</taxon>
        <taxon>Propionibacteriaceae</taxon>
        <taxon>Microlunatus</taxon>
    </lineage>
</organism>
<feature type="transmembrane region" description="Helical" evidence="1">
    <location>
        <begin position="6"/>
        <end position="23"/>
    </location>
</feature>
<dbReference type="RefSeq" id="WP_179750166.1">
    <property type="nucleotide sequence ID" value="NZ_JACCBU010000001.1"/>
</dbReference>
<keyword evidence="1" id="KW-0472">Membrane</keyword>
<evidence type="ECO:0000313" key="2">
    <source>
        <dbReference type="EMBL" id="NYE70581.1"/>
    </source>
</evidence>
<name>A0A7Y9I5V0_9ACTN</name>